<reference evidence="1 2" key="1">
    <citation type="submission" date="2016-10" db="EMBL/GenBank/DDBJ databases">
        <authorList>
            <person name="Varghese N."/>
            <person name="Submissions S."/>
        </authorList>
    </citation>
    <scope>NUCLEOTIDE SEQUENCE [LARGE SCALE GENOMIC DNA]</scope>
    <source>
        <strain evidence="1 2">DSM 5563</strain>
    </source>
</reference>
<organism evidence="1 2">
    <name type="scientific">Pragia fontium DSM 5563 = ATCC 49100</name>
    <dbReference type="NCBI Taxonomy" id="1122977"/>
    <lineage>
        <taxon>Bacteria</taxon>
        <taxon>Pseudomonadati</taxon>
        <taxon>Pseudomonadota</taxon>
        <taxon>Gammaproteobacteria</taxon>
        <taxon>Enterobacterales</taxon>
        <taxon>Budviciaceae</taxon>
        <taxon>Pragia</taxon>
    </lineage>
</organism>
<dbReference type="RefSeq" id="WP_047782029.1">
    <property type="nucleotide sequence ID" value="NZ_FOLW01000003.1"/>
</dbReference>
<dbReference type="Proteomes" id="UP000226420">
    <property type="component" value="Unassembled WGS sequence"/>
</dbReference>
<protein>
    <submittedName>
        <fullName evidence="1">Uncharacterized protein</fullName>
    </submittedName>
</protein>
<evidence type="ECO:0000313" key="1">
    <source>
        <dbReference type="EMBL" id="SFC58879.1"/>
    </source>
</evidence>
<accession>A0AAJ4W9N5</accession>
<dbReference type="AlphaFoldDB" id="A0AAJ4W9N5"/>
<gene>
    <name evidence="1" type="ORF">SAMN02745723_10344</name>
</gene>
<dbReference type="EMBL" id="FOLW01000003">
    <property type="protein sequence ID" value="SFC58879.1"/>
    <property type="molecule type" value="Genomic_DNA"/>
</dbReference>
<sequence>MNIDFTDYLISAVHYSHSGGCIERVYVHENQDGHVGDYTAVSPQWVVQMINLGYTFSTISQSEDGGWIKGRNVIVDNVDGVDCIKI</sequence>
<evidence type="ECO:0000313" key="2">
    <source>
        <dbReference type="Proteomes" id="UP000226420"/>
    </source>
</evidence>
<name>A0AAJ4W9N5_9GAMM</name>
<comment type="caution">
    <text evidence="1">The sequence shown here is derived from an EMBL/GenBank/DDBJ whole genome shotgun (WGS) entry which is preliminary data.</text>
</comment>
<proteinExistence type="predicted"/>